<evidence type="ECO:0000256" key="5">
    <source>
        <dbReference type="ARBA" id="ARBA00042398"/>
    </source>
</evidence>
<reference evidence="14" key="1">
    <citation type="submission" date="2022-11" db="UniProtKB">
        <authorList>
            <consortium name="WormBaseParasite"/>
        </authorList>
    </citation>
    <scope>IDENTIFICATION</scope>
</reference>
<accession>A0A914UWX8</accession>
<evidence type="ECO:0000256" key="2">
    <source>
        <dbReference type="ARBA" id="ARBA00012255"/>
    </source>
</evidence>
<sequence length="357" mass="38647">MACDRAFIDRAKGCLYGQAVGDSLGCRYEFKSADEVKETIVADRDANGFLPIKGGGVFEFECGQVTDDTEMAMAIVRSVLRNGRYDDADVACSFAHWCFTNPPDIGNTTATALHLSKGADLEGMELTDLKSENWFEKISEKQKAAAWKVIMKNAESNCKESLSNGCLMRISPIAIAAASTDMKRLLDVAARNCRLTNPNDITVDGVQCYVAALKTLLDTANTELAYSAAVECAKTPTIQSILQVAREKPIPVALNNHPPTNGDRGAIGYIGVALQGAFFELLHAESFEHGLIRTIERGGDTDTNGCISGALLGAKFGADNIPLQWKDMIVSAKPGRHQEYPEVVLSELESIVEKMIT</sequence>
<dbReference type="GO" id="GO:0005739">
    <property type="term" value="C:mitochondrion"/>
    <property type="evidence" value="ECO:0007669"/>
    <property type="project" value="TreeGrafter"/>
</dbReference>
<dbReference type="Gene3D" id="1.10.4080.10">
    <property type="entry name" value="ADP-ribosylation/Crystallin J1"/>
    <property type="match status" value="1"/>
</dbReference>
<evidence type="ECO:0000256" key="4">
    <source>
        <dbReference type="ARBA" id="ARBA00041057"/>
    </source>
</evidence>
<dbReference type="GO" id="GO:0046872">
    <property type="term" value="F:metal ion binding"/>
    <property type="evidence" value="ECO:0007669"/>
    <property type="project" value="UniProtKB-KW"/>
</dbReference>
<dbReference type="AlphaFoldDB" id="A0A914UWX8"/>
<organism evidence="13 14">
    <name type="scientific">Plectus sambesii</name>
    <dbReference type="NCBI Taxonomy" id="2011161"/>
    <lineage>
        <taxon>Eukaryota</taxon>
        <taxon>Metazoa</taxon>
        <taxon>Ecdysozoa</taxon>
        <taxon>Nematoda</taxon>
        <taxon>Chromadorea</taxon>
        <taxon>Plectida</taxon>
        <taxon>Plectina</taxon>
        <taxon>Plectoidea</taxon>
        <taxon>Plectidae</taxon>
        <taxon>Plectus</taxon>
    </lineage>
</organism>
<evidence type="ECO:0000256" key="10">
    <source>
        <dbReference type="ARBA" id="ARBA00043193"/>
    </source>
</evidence>
<dbReference type="InterPro" id="IPR005502">
    <property type="entry name" value="Ribosyl_crysJ1"/>
</dbReference>
<feature type="binding site" evidence="12">
    <location>
        <position position="302"/>
    </location>
    <ligand>
        <name>Mg(2+)</name>
        <dbReference type="ChEBI" id="CHEBI:18420"/>
        <label>2</label>
    </ligand>
</feature>
<feature type="binding site" evidence="12">
    <location>
        <position position="67"/>
    </location>
    <ligand>
        <name>Mg(2+)</name>
        <dbReference type="ChEBI" id="CHEBI:18420"/>
        <label>1</label>
    </ligand>
</feature>
<comment type="catalytic activity">
    <reaction evidence="11">
        <text>alpha-NAD(+) + H2O = ADP-D-ribose + nicotinamide + H(+)</text>
        <dbReference type="Rhea" id="RHEA:68792"/>
        <dbReference type="ChEBI" id="CHEBI:15377"/>
        <dbReference type="ChEBI" id="CHEBI:15378"/>
        <dbReference type="ChEBI" id="CHEBI:17154"/>
        <dbReference type="ChEBI" id="CHEBI:57967"/>
        <dbReference type="ChEBI" id="CHEBI:77017"/>
    </reaction>
</comment>
<dbReference type="PANTHER" id="PTHR16222">
    <property type="entry name" value="ADP-RIBOSYLGLYCOHYDROLASE"/>
    <property type="match status" value="1"/>
</dbReference>
<dbReference type="GO" id="GO:0005634">
    <property type="term" value="C:nucleus"/>
    <property type="evidence" value="ECO:0007669"/>
    <property type="project" value="TreeGrafter"/>
</dbReference>
<keyword evidence="13" id="KW-1185">Reference proteome</keyword>
<evidence type="ECO:0000313" key="13">
    <source>
        <dbReference type="Proteomes" id="UP000887566"/>
    </source>
</evidence>
<name>A0A914UWX8_9BILA</name>
<dbReference type="GO" id="GO:0004649">
    <property type="term" value="F:poly(ADP-ribose) glycohydrolase activity"/>
    <property type="evidence" value="ECO:0007669"/>
    <property type="project" value="UniProtKB-EC"/>
</dbReference>
<evidence type="ECO:0000256" key="1">
    <source>
        <dbReference type="ARBA" id="ARBA00010702"/>
    </source>
</evidence>
<dbReference type="Proteomes" id="UP000887566">
    <property type="component" value="Unplaced"/>
</dbReference>
<feature type="binding site" evidence="12">
    <location>
        <position position="66"/>
    </location>
    <ligand>
        <name>Mg(2+)</name>
        <dbReference type="ChEBI" id="CHEBI:18420"/>
        <label>1</label>
    </ligand>
</feature>
<evidence type="ECO:0000256" key="7">
    <source>
        <dbReference type="ARBA" id="ARBA00042722"/>
    </source>
</evidence>
<comment type="cofactor">
    <cofactor evidence="12">
        <name>Mg(2+)</name>
        <dbReference type="ChEBI" id="CHEBI:18420"/>
    </cofactor>
    <text evidence="12">Binds 2 magnesium ions per subunit.</text>
</comment>
<feature type="binding site" evidence="12">
    <location>
        <position position="300"/>
    </location>
    <ligand>
        <name>Mg(2+)</name>
        <dbReference type="ChEBI" id="CHEBI:18420"/>
        <label>1</label>
    </ligand>
</feature>
<protein>
    <recommendedName>
        <fullName evidence="4">ADP-ribosylhydrolase ARH3</fullName>
        <ecNumber evidence="2">3.2.1.143</ecNumber>
    </recommendedName>
    <alternativeName>
        <fullName evidence="5">ADP-ribose glycohydrolase ARH3</fullName>
    </alternativeName>
    <alternativeName>
        <fullName evidence="6">ADP-ribosylhydrolase 3</fullName>
    </alternativeName>
    <alternativeName>
        <fullName evidence="9">O-acetyl-ADP-ribose deacetylase ARH3</fullName>
    </alternativeName>
    <alternativeName>
        <fullName evidence="10">Poly(ADP-ribose) glycohydrolase ARH3</fullName>
    </alternativeName>
    <alternativeName>
        <fullName evidence="8">[Protein ADP-ribosylarginine] hydrolase-like protein 2</fullName>
    </alternativeName>
    <alternativeName>
        <fullName evidence="7">[Protein ADP-ribosylserine] hydrolase</fullName>
    </alternativeName>
</protein>
<evidence type="ECO:0000256" key="11">
    <source>
        <dbReference type="ARBA" id="ARBA00049015"/>
    </source>
</evidence>
<evidence type="ECO:0000256" key="9">
    <source>
        <dbReference type="ARBA" id="ARBA00043187"/>
    </source>
</evidence>
<evidence type="ECO:0000256" key="8">
    <source>
        <dbReference type="ARBA" id="ARBA00042850"/>
    </source>
</evidence>
<dbReference type="SUPFAM" id="SSF101478">
    <property type="entry name" value="ADP-ribosylglycohydrolase"/>
    <property type="match status" value="1"/>
</dbReference>
<feature type="binding site" evidence="12">
    <location>
        <position position="303"/>
    </location>
    <ligand>
        <name>Mg(2+)</name>
        <dbReference type="ChEBI" id="CHEBI:18420"/>
        <label>1</label>
    </ligand>
</feature>
<evidence type="ECO:0000313" key="14">
    <source>
        <dbReference type="WBParaSite" id="PSAMB.scaffold13264size2357.g35385.t1"/>
    </source>
</evidence>
<proteinExistence type="inferred from homology"/>
<dbReference type="EC" id="3.2.1.143" evidence="2"/>
<dbReference type="InterPro" id="IPR036705">
    <property type="entry name" value="Ribosyl_crysJ1_sf"/>
</dbReference>
<evidence type="ECO:0000256" key="3">
    <source>
        <dbReference type="ARBA" id="ARBA00022801"/>
    </source>
</evidence>
<dbReference type="WBParaSite" id="PSAMB.scaffold13264size2357.g35385.t1">
    <property type="protein sequence ID" value="PSAMB.scaffold13264size2357.g35385.t1"/>
    <property type="gene ID" value="PSAMB.scaffold13264size2357.g35385"/>
</dbReference>
<keyword evidence="12" id="KW-0460">Magnesium</keyword>
<evidence type="ECO:0000256" key="6">
    <source>
        <dbReference type="ARBA" id="ARBA00042471"/>
    </source>
</evidence>
<keyword evidence="3" id="KW-0378">Hydrolase</keyword>
<dbReference type="Pfam" id="PF03747">
    <property type="entry name" value="ADP_ribosyl_GH"/>
    <property type="match status" value="1"/>
</dbReference>
<evidence type="ECO:0000256" key="12">
    <source>
        <dbReference type="PIRSR" id="PIRSR605502-1"/>
    </source>
</evidence>
<comment type="similarity">
    <text evidence="1">Belongs to the ADP-ribosylglycohydrolase family.</text>
</comment>
<dbReference type="PANTHER" id="PTHR16222:SF24">
    <property type="entry name" value="ADP-RIBOSYLHYDROLASE ARH3"/>
    <property type="match status" value="1"/>
</dbReference>
<keyword evidence="12" id="KW-0479">Metal-binding</keyword>
<feature type="binding site" evidence="12">
    <location>
        <position position="68"/>
    </location>
    <ligand>
        <name>Mg(2+)</name>
        <dbReference type="ChEBI" id="CHEBI:18420"/>
        <label>1</label>
    </ligand>
</feature>
<dbReference type="InterPro" id="IPR050792">
    <property type="entry name" value="ADP-ribosylglycohydrolase"/>
</dbReference>